<dbReference type="Gene3D" id="2.130.10.30">
    <property type="entry name" value="Regulator of chromosome condensation 1/beta-lactamase-inhibitor protein II"/>
    <property type="match status" value="2"/>
</dbReference>
<organism evidence="4 5">
    <name type="scientific">Nannocystis radixulma</name>
    <dbReference type="NCBI Taxonomy" id="2995305"/>
    <lineage>
        <taxon>Bacteria</taxon>
        <taxon>Pseudomonadati</taxon>
        <taxon>Myxococcota</taxon>
        <taxon>Polyangia</taxon>
        <taxon>Nannocystales</taxon>
        <taxon>Nannocystaceae</taxon>
        <taxon>Nannocystis</taxon>
    </lineage>
</organism>
<dbReference type="Pfam" id="PF13948">
    <property type="entry name" value="DUF4215"/>
    <property type="match status" value="2"/>
</dbReference>
<dbReference type="EMBL" id="JAQNDN010000022">
    <property type="protein sequence ID" value="MDC0673404.1"/>
    <property type="molecule type" value="Genomic_DNA"/>
</dbReference>
<reference evidence="4 5" key="1">
    <citation type="submission" date="2022-11" db="EMBL/GenBank/DDBJ databases">
        <title>Minimal conservation of predation-associated metabolite biosynthetic gene clusters underscores biosynthetic potential of Myxococcota including descriptions for ten novel species: Archangium lansinium sp. nov., Myxococcus landrumus sp. nov., Nannocystis bai.</title>
        <authorList>
            <person name="Ahearne A."/>
            <person name="Stevens C."/>
            <person name="Dowd S."/>
        </authorList>
    </citation>
    <scope>NUCLEOTIDE SEQUENCE [LARGE SCALE GENOMIC DNA]</scope>
    <source>
        <strain evidence="4 5">NCELM</strain>
    </source>
</reference>
<proteinExistence type="predicted"/>
<accession>A0ABT5BGZ0</accession>
<evidence type="ECO:0000256" key="3">
    <source>
        <dbReference type="ARBA" id="ARBA00023157"/>
    </source>
</evidence>
<evidence type="ECO:0000256" key="2">
    <source>
        <dbReference type="ARBA" id="ARBA00022737"/>
    </source>
</evidence>
<evidence type="ECO:0000313" key="5">
    <source>
        <dbReference type="Proteomes" id="UP001217838"/>
    </source>
</evidence>
<dbReference type="SUPFAM" id="SSF50985">
    <property type="entry name" value="RCC1/BLIP-II"/>
    <property type="match status" value="1"/>
</dbReference>
<evidence type="ECO:0000256" key="1">
    <source>
        <dbReference type="ARBA" id="ARBA00022729"/>
    </source>
</evidence>
<dbReference type="RefSeq" id="WP_272006373.1">
    <property type="nucleotide sequence ID" value="NZ_JAQNDN010000022.1"/>
</dbReference>
<dbReference type="InterPro" id="IPR011936">
    <property type="entry name" value="Myxo_disulph_rpt"/>
</dbReference>
<name>A0ABT5BGZ0_9BACT</name>
<dbReference type="Pfam" id="PF13540">
    <property type="entry name" value="RCC1_2"/>
    <property type="match status" value="6"/>
</dbReference>
<dbReference type="PROSITE" id="PS50012">
    <property type="entry name" value="RCC1_3"/>
    <property type="match status" value="3"/>
</dbReference>
<keyword evidence="5" id="KW-1185">Reference proteome</keyword>
<comment type="caution">
    <text evidence="4">The sequence shown here is derived from an EMBL/GenBank/DDBJ whole genome shotgun (WGS) entry which is preliminary data.</text>
</comment>
<dbReference type="InterPro" id="IPR009091">
    <property type="entry name" value="RCC1/BLIP-II"/>
</dbReference>
<dbReference type="InterPro" id="IPR000408">
    <property type="entry name" value="Reg_chr_condens"/>
</dbReference>
<dbReference type="PANTHER" id="PTHR45982">
    <property type="entry name" value="REGULATOR OF CHROMOSOME CONDENSATION"/>
    <property type="match status" value="1"/>
</dbReference>
<dbReference type="Proteomes" id="UP001217838">
    <property type="component" value="Unassembled WGS sequence"/>
</dbReference>
<dbReference type="NCBIfam" id="TIGR02232">
    <property type="entry name" value="myxo_disulf_rpt"/>
    <property type="match status" value="2"/>
</dbReference>
<protein>
    <submittedName>
        <fullName evidence="4">DUF4215 domain-containing protein</fullName>
    </submittedName>
</protein>
<sequence>MPAGACGDGIVDAGEQCDAGSDNGPGNPCNSQCRLSACGDGELGPGEECDDGGDNGDNASCTADCTNNICGDGKVGPGEGCDDGNDVDDDECTTACAVPTCGDRIVDATEECDDGNDDDTDVCTGTCTSAVCSDGFLQPDIGEQCDDGPDNADDAACTTECRQAACGDGHVWTSGGGTEECDDGPENGSGKLCNSQCLVNICGDGDPNPDEQCDDGNVLSGDGCSATCGLETCGNSIVDPGEQCDDGQDGDNADDCTDACKLPACGDGIVQPGEACDLGGLNSDAGACTLACKDATCGDGLVHDPIEQCDDGPSNGPGQSCKANCTDNYCGDGDKGPGEACDDGNGNNNDSCTNACKAPTCGDGAVQAGEECDLGTDNDNTGECTLACKLPACGDGFIQPGGGETCDDGNTVDRDACPSNCDEDAPKVLEVVMGLYHTCARLSEGRVKCWGYNGQGPTGREIFVVDGDEPGEMGDVLPFVNLGTGVEALALASGQDHVCAIVTGGYVKCWGANGAGQLGLGDGNGRGAGPNEMGDFLPYVNLGTGQTATAITAGDDFNCAILTGGGVKCWGRGGRLGLGDTLSRGATPATMGDNLPLVDLGTGKKAIAIDAGSEHTCALLDDNTMKCWGRDVGGSLGLGSPNSRGFFPGDMGDALPPVQLGLGKVPVGVSAGTSHTCALLVGGLVKCWGFGSRGAHGTGTSEGLGNQPNEMGDFLPAVALGLGKLAQQVAAGQERSCVLLTDHHVKCWGYQYLGFDGMQIGNGADEMGNALPVIDLGTDQLAKAVFTNYDRVCVLLQGDRLKCWGSGTLAGLGYGDTMTRGDTDESMGDNLPFIEL</sequence>
<dbReference type="InterPro" id="IPR051553">
    <property type="entry name" value="Ran_GTPase-activating"/>
</dbReference>
<gene>
    <name evidence="4" type="ORF">POL58_37010</name>
</gene>
<keyword evidence="2" id="KW-0677">Repeat</keyword>
<dbReference type="PANTHER" id="PTHR45982:SF1">
    <property type="entry name" value="REGULATOR OF CHROMOSOME CONDENSATION"/>
    <property type="match status" value="1"/>
</dbReference>
<keyword evidence="1" id="KW-0732">Signal</keyword>
<keyword evidence="3" id="KW-1015">Disulfide bond</keyword>
<evidence type="ECO:0000313" key="4">
    <source>
        <dbReference type="EMBL" id="MDC0673404.1"/>
    </source>
</evidence>